<dbReference type="InterPro" id="IPR016286">
    <property type="entry name" value="FUC_metazoa-typ"/>
</dbReference>
<dbReference type="SMART" id="SM00812">
    <property type="entry name" value="Alpha_L_fucos"/>
    <property type="match status" value="1"/>
</dbReference>
<dbReference type="Pfam" id="PF16757">
    <property type="entry name" value="Fucosidase_C"/>
    <property type="match status" value="1"/>
</dbReference>
<feature type="domain" description="Glycoside hydrolase family 29 N-terminal" evidence="7">
    <location>
        <begin position="2"/>
        <end position="361"/>
    </location>
</feature>
<dbReference type="Gene3D" id="2.60.40.1180">
    <property type="entry name" value="Golgi alpha-mannosidase II"/>
    <property type="match status" value="1"/>
</dbReference>
<organism evidence="9">
    <name type="scientific">marine sediment metagenome</name>
    <dbReference type="NCBI Taxonomy" id="412755"/>
    <lineage>
        <taxon>unclassified sequences</taxon>
        <taxon>metagenomes</taxon>
        <taxon>ecological metagenomes</taxon>
    </lineage>
</organism>
<keyword evidence="6" id="KW-0326">Glycosidase</keyword>
<dbReference type="EC" id="3.2.1.51" evidence="3"/>
<dbReference type="GO" id="GO:0004560">
    <property type="term" value="F:alpha-L-fucosidase activity"/>
    <property type="evidence" value="ECO:0007669"/>
    <property type="project" value="InterPro"/>
</dbReference>
<dbReference type="PANTHER" id="PTHR10030:SF37">
    <property type="entry name" value="ALPHA-L-FUCOSIDASE-RELATED"/>
    <property type="match status" value="1"/>
</dbReference>
<dbReference type="AlphaFoldDB" id="A0A0F9T611"/>
<dbReference type="GO" id="GO:0006004">
    <property type="term" value="P:fucose metabolic process"/>
    <property type="evidence" value="ECO:0007669"/>
    <property type="project" value="InterPro"/>
</dbReference>
<evidence type="ECO:0000256" key="6">
    <source>
        <dbReference type="ARBA" id="ARBA00023295"/>
    </source>
</evidence>
<protein>
    <recommendedName>
        <fullName evidence="3">alpha-L-fucosidase</fullName>
        <ecNumber evidence="3">3.2.1.51</ecNumber>
    </recommendedName>
</protein>
<evidence type="ECO:0000256" key="2">
    <source>
        <dbReference type="ARBA" id="ARBA00007951"/>
    </source>
</evidence>
<keyword evidence="4" id="KW-0732">Signal</keyword>
<sequence>MKYSADEESIRKHQVPAWYSDAKLGIFIHWGLFSVPAFAVTGLDMVESMEKRGIEEHFKNNPYAEWYLNSLRIPDSPTQKYHGKTYGDNFSYDEFVPIFNECIKKWEPKEWVSLFKKIGAKYVVITTKHCDGFLLWPSKYPNPKKENYIAGRDIVGELTDAVKNEGMNMGFYYSSAWDWSFNLFPIKNAFSFTEHYVAKPEYTKYVTCHWYELIDKYKPKILWSDMGYPQGVNPYEIFAYFYNKLPEGVVNDRWNQYLPEKKKFRKTRHNDFTTPEYKVLKKIKKKKWEVCRGIGNSFGYNRFESEEDYLTPKDLILMLIDIVSKNGNLLLNVGPTADGTIPEIQKKCLLGLGKWLEVNGEAIFGTRPWKRAEGSTTEAISVRFTHKKDNLYVILMEKPERDELTIENLDIEDISQVNQLGVEENLHWRTEDGNLIISLPEKIEDSPAISLKIALN</sequence>
<dbReference type="InterPro" id="IPR013780">
    <property type="entry name" value="Glyco_hydro_b"/>
</dbReference>
<evidence type="ECO:0000256" key="5">
    <source>
        <dbReference type="ARBA" id="ARBA00022801"/>
    </source>
</evidence>
<dbReference type="Pfam" id="PF01120">
    <property type="entry name" value="Alpha_L_fucos"/>
    <property type="match status" value="1"/>
</dbReference>
<dbReference type="PIRSF" id="PIRSF001092">
    <property type="entry name" value="Alpha-L-fucosidase"/>
    <property type="match status" value="1"/>
</dbReference>
<evidence type="ECO:0000256" key="3">
    <source>
        <dbReference type="ARBA" id="ARBA00012662"/>
    </source>
</evidence>
<reference evidence="9" key="1">
    <citation type="journal article" date="2015" name="Nature">
        <title>Complex archaea that bridge the gap between prokaryotes and eukaryotes.</title>
        <authorList>
            <person name="Spang A."/>
            <person name="Saw J.H."/>
            <person name="Jorgensen S.L."/>
            <person name="Zaremba-Niedzwiedzka K."/>
            <person name="Martijn J."/>
            <person name="Lind A.E."/>
            <person name="van Eijk R."/>
            <person name="Schleper C."/>
            <person name="Guy L."/>
            <person name="Ettema T.J."/>
        </authorList>
    </citation>
    <scope>NUCLEOTIDE SEQUENCE</scope>
</reference>
<dbReference type="InterPro" id="IPR057739">
    <property type="entry name" value="Glyco_hydro_29_N"/>
</dbReference>
<dbReference type="SUPFAM" id="SSF51445">
    <property type="entry name" value="(Trans)glycosidases"/>
    <property type="match status" value="1"/>
</dbReference>
<evidence type="ECO:0000313" key="9">
    <source>
        <dbReference type="EMBL" id="KKN36978.1"/>
    </source>
</evidence>
<dbReference type="EMBL" id="LAZR01001929">
    <property type="protein sequence ID" value="KKN36978.1"/>
    <property type="molecule type" value="Genomic_DNA"/>
</dbReference>
<comment type="function">
    <text evidence="1">Alpha-L-fucosidase is responsible for hydrolyzing the alpha-1,6-linked fucose joined to the reducing-end N-acetylglucosamine of the carbohydrate moieties of glycoproteins.</text>
</comment>
<comment type="caution">
    <text evidence="9">The sequence shown here is derived from an EMBL/GenBank/DDBJ whole genome shotgun (WGS) entry which is preliminary data.</text>
</comment>
<gene>
    <name evidence="9" type="ORF">LCGC14_0768200</name>
</gene>
<comment type="similarity">
    <text evidence="2">Belongs to the glycosyl hydrolase 29 family.</text>
</comment>
<dbReference type="PRINTS" id="PR00741">
    <property type="entry name" value="GLHYDRLASE29"/>
</dbReference>
<proteinExistence type="inferred from homology"/>
<dbReference type="GO" id="GO:0016139">
    <property type="term" value="P:glycoside catabolic process"/>
    <property type="evidence" value="ECO:0007669"/>
    <property type="project" value="TreeGrafter"/>
</dbReference>
<keyword evidence="5" id="KW-0378">Hydrolase</keyword>
<evidence type="ECO:0000256" key="1">
    <source>
        <dbReference type="ARBA" id="ARBA00004071"/>
    </source>
</evidence>
<dbReference type="GO" id="GO:0005764">
    <property type="term" value="C:lysosome"/>
    <property type="evidence" value="ECO:0007669"/>
    <property type="project" value="TreeGrafter"/>
</dbReference>
<dbReference type="PANTHER" id="PTHR10030">
    <property type="entry name" value="ALPHA-L-FUCOSIDASE"/>
    <property type="match status" value="1"/>
</dbReference>
<name>A0A0F9T611_9ZZZZ</name>
<dbReference type="SUPFAM" id="SSF51011">
    <property type="entry name" value="Glycosyl hydrolase domain"/>
    <property type="match status" value="1"/>
</dbReference>
<dbReference type="InterPro" id="IPR000933">
    <property type="entry name" value="Glyco_hydro_29"/>
</dbReference>
<dbReference type="InterPro" id="IPR017853">
    <property type="entry name" value="GH"/>
</dbReference>
<dbReference type="Gene3D" id="3.20.20.80">
    <property type="entry name" value="Glycosidases"/>
    <property type="match status" value="1"/>
</dbReference>
<feature type="domain" description="Alpha-L-fucosidase C-terminal" evidence="8">
    <location>
        <begin position="381"/>
        <end position="449"/>
    </location>
</feature>
<dbReference type="InterPro" id="IPR031919">
    <property type="entry name" value="Fucosidase_C"/>
</dbReference>
<evidence type="ECO:0000256" key="4">
    <source>
        <dbReference type="ARBA" id="ARBA00022729"/>
    </source>
</evidence>
<accession>A0A0F9T611</accession>
<evidence type="ECO:0000259" key="7">
    <source>
        <dbReference type="Pfam" id="PF01120"/>
    </source>
</evidence>
<evidence type="ECO:0000259" key="8">
    <source>
        <dbReference type="Pfam" id="PF16757"/>
    </source>
</evidence>